<dbReference type="EMBL" id="BARU01024490">
    <property type="protein sequence ID" value="GAH49893.1"/>
    <property type="molecule type" value="Genomic_DNA"/>
</dbReference>
<name>X1HX68_9ZZZZ</name>
<gene>
    <name evidence="1" type="ORF">S03H2_39588</name>
</gene>
<protein>
    <submittedName>
        <fullName evidence="1">Uncharacterized protein</fullName>
    </submittedName>
</protein>
<sequence>CPWKPGQEQVEVAQAKVLNARVVGETSFCWGLLERDILTVSSYGGVYVFDGSAWRAVREPQSEFPYQVYSAVNYEGDLLLGQYPTGRLFRFDGHTVTELADSPPVMPGVARRFREAQSTMLYRGDLYVGVWPWAELWRHDRGTGKWTLVSRMFTHPPLTDKSYHPFQTEIESYNRANKANMVGNLWGQRICGLAPWHDSLMVATSAKSPIERDPRMPFLTDEVYEEYGRIWRYTLPGHLSAPIAYKSGGTELQCVLKRDRLQVLQDGKLVSETAMI</sequence>
<proteinExistence type="predicted"/>
<feature type="non-terminal residue" evidence="1">
    <location>
        <position position="1"/>
    </location>
</feature>
<feature type="non-terminal residue" evidence="1">
    <location>
        <position position="276"/>
    </location>
</feature>
<dbReference type="AlphaFoldDB" id="X1HX68"/>
<accession>X1HX68</accession>
<comment type="caution">
    <text evidence="1">The sequence shown here is derived from an EMBL/GenBank/DDBJ whole genome shotgun (WGS) entry which is preliminary data.</text>
</comment>
<organism evidence="1">
    <name type="scientific">marine sediment metagenome</name>
    <dbReference type="NCBI Taxonomy" id="412755"/>
    <lineage>
        <taxon>unclassified sequences</taxon>
        <taxon>metagenomes</taxon>
        <taxon>ecological metagenomes</taxon>
    </lineage>
</organism>
<evidence type="ECO:0000313" key="1">
    <source>
        <dbReference type="EMBL" id="GAH49893.1"/>
    </source>
</evidence>
<reference evidence="1" key="1">
    <citation type="journal article" date="2014" name="Front. Microbiol.">
        <title>High frequency of phylogenetically diverse reductive dehalogenase-homologous genes in deep subseafloor sedimentary metagenomes.</title>
        <authorList>
            <person name="Kawai M."/>
            <person name="Futagami T."/>
            <person name="Toyoda A."/>
            <person name="Takaki Y."/>
            <person name="Nishi S."/>
            <person name="Hori S."/>
            <person name="Arai W."/>
            <person name="Tsubouchi T."/>
            <person name="Morono Y."/>
            <person name="Uchiyama I."/>
            <person name="Ito T."/>
            <person name="Fujiyama A."/>
            <person name="Inagaki F."/>
            <person name="Takami H."/>
        </authorList>
    </citation>
    <scope>NUCLEOTIDE SEQUENCE</scope>
    <source>
        <strain evidence="1">Expedition CK06-06</strain>
    </source>
</reference>